<protein>
    <submittedName>
        <fullName evidence="1">Uncharacterized protein</fullName>
    </submittedName>
</protein>
<evidence type="ECO:0000313" key="1">
    <source>
        <dbReference type="EMBL" id="MDI3407957.1"/>
    </source>
</evidence>
<dbReference type="Proteomes" id="UP001223978">
    <property type="component" value="Unassembled WGS sequence"/>
</dbReference>
<proteinExistence type="predicted"/>
<name>A0ABT6SID1_9ACTN</name>
<gene>
    <name evidence="1" type="ORF">QIS96_29595</name>
</gene>
<accession>A0ABT6SID1</accession>
<organism evidence="1 2">
    <name type="scientific">Streptomyces cavernicola</name>
    <dbReference type="NCBI Taxonomy" id="3043613"/>
    <lineage>
        <taxon>Bacteria</taxon>
        <taxon>Bacillati</taxon>
        <taxon>Actinomycetota</taxon>
        <taxon>Actinomycetes</taxon>
        <taxon>Kitasatosporales</taxon>
        <taxon>Streptomycetaceae</taxon>
        <taxon>Streptomyces</taxon>
    </lineage>
</organism>
<evidence type="ECO:0000313" key="2">
    <source>
        <dbReference type="Proteomes" id="UP001223978"/>
    </source>
</evidence>
<keyword evidence="2" id="KW-1185">Reference proteome</keyword>
<comment type="caution">
    <text evidence="1">The sequence shown here is derived from an EMBL/GenBank/DDBJ whole genome shotgun (WGS) entry which is preliminary data.</text>
</comment>
<sequence length="68" mass="7531">MIETATVFVDAWQHLAPTLTYDYDCHLQCSEADALAELFRAFGHQDIADEVIAAHAAHDEPGDSHYAD</sequence>
<reference evidence="1 2" key="1">
    <citation type="submission" date="2023-05" db="EMBL/GenBank/DDBJ databases">
        <title>Draft genome sequence of Streptomyces sp. B-S-A6 isolated from a cave soil in Thailand.</title>
        <authorList>
            <person name="Chamroensaksri N."/>
            <person name="Muangham S."/>
        </authorList>
    </citation>
    <scope>NUCLEOTIDE SEQUENCE [LARGE SCALE GENOMIC DNA]</scope>
    <source>
        <strain evidence="1 2">B-S-A6</strain>
    </source>
</reference>
<dbReference type="EMBL" id="JASCIQ010000039">
    <property type="protein sequence ID" value="MDI3407957.1"/>
    <property type="molecule type" value="Genomic_DNA"/>
</dbReference>
<dbReference type="RefSeq" id="WP_282545867.1">
    <property type="nucleotide sequence ID" value="NZ_JASCIQ010000039.1"/>
</dbReference>